<feature type="domain" description="Uroporphyrinogen decarboxylase (URO-D)" evidence="13">
    <location>
        <begin position="35"/>
        <end position="44"/>
    </location>
</feature>
<evidence type="ECO:0000256" key="1">
    <source>
        <dbReference type="ARBA" id="ARBA00004514"/>
    </source>
</evidence>
<comment type="subunit">
    <text evidence="4 10">Homodimer.</text>
</comment>
<comment type="function">
    <text evidence="10">Catalyzes the decarboxylation of four acetate groups of uroporphyrinogen-III to yield coproporphyrinogen-III.</text>
</comment>
<dbReference type="PANTHER" id="PTHR21091:SF169">
    <property type="entry name" value="UROPORPHYRINOGEN DECARBOXYLASE"/>
    <property type="match status" value="1"/>
</dbReference>
<evidence type="ECO:0000256" key="4">
    <source>
        <dbReference type="ARBA" id="ARBA00011738"/>
    </source>
</evidence>
<feature type="site" description="Transition state stabilizer" evidence="10">
    <location>
        <position position="89"/>
    </location>
</feature>
<feature type="binding site" evidence="10">
    <location>
        <position position="164"/>
    </location>
    <ligand>
        <name>substrate</name>
    </ligand>
</feature>
<dbReference type="InterPro" id="IPR000257">
    <property type="entry name" value="Uroporphyrinogen_deCOase"/>
</dbReference>
<dbReference type="GO" id="GO:0005829">
    <property type="term" value="C:cytosol"/>
    <property type="evidence" value="ECO:0007669"/>
    <property type="project" value="UniProtKB-SubCell"/>
</dbReference>
<evidence type="ECO:0000256" key="7">
    <source>
        <dbReference type="ARBA" id="ARBA00022793"/>
    </source>
</evidence>
<comment type="subcellular location">
    <subcellularLocation>
        <location evidence="1">Cytoplasm</location>
        <location evidence="1">Cytosol</location>
    </subcellularLocation>
</comment>
<dbReference type="EMBL" id="BONJ01000026">
    <property type="protein sequence ID" value="GIG16127.1"/>
    <property type="molecule type" value="Genomic_DNA"/>
</dbReference>
<dbReference type="Pfam" id="PF01208">
    <property type="entry name" value="URO-D"/>
    <property type="match status" value="1"/>
</dbReference>
<dbReference type="NCBIfam" id="TIGR01464">
    <property type="entry name" value="hemE"/>
    <property type="match status" value="1"/>
</dbReference>
<evidence type="ECO:0000313" key="15">
    <source>
        <dbReference type="EMBL" id="GIG16127.1"/>
    </source>
</evidence>
<keyword evidence="7 10" id="KW-0210">Decarboxylase</keyword>
<evidence type="ECO:0000256" key="9">
    <source>
        <dbReference type="ARBA" id="ARBA00023244"/>
    </source>
</evidence>
<reference evidence="15" key="1">
    <citation type="submission" date="2021-01" db="EMBL/GenBank/DDBJ databases">
        <title>Whole genome shotgun sequence of Catellatospora methionotrophica NBRC 14553.</title>
        <authorList>
            <person name="Komaki H."/>
            <person name="Tamura T."/>
        </authorList>
    </citation>
    <scope>NUCLEOTIDE SEQUENCE</scope>
    <source>
        <strain evidence="15">NBRC 14553</strain>
    </source>
</reference>
<dbReference type="Proteomes" id="UP000660339">
    <property type="component" value="Unassembled WGS sequence"/>
</dbReference>
<name>A0A8J3PGB6_9ACTN</name>
<evidence type="ECO:0000256" key="2">
    <source>
        <dbReference type="ARBA" id="ARBA00004804"/>
    </source>
</evidence>
<keyword evidence="8 10" id="KW-0456">Lyase</keyword>
<dbReference type="UniPathway" id="UPA00251">
    <property type="reaction ID" value="UER00321"/>
</dbReference>
<evidence type="ECO:0000313" key="16">
    <source>
        <dbReference type="Proteomes" id="UP000660339"/>
    </source>
</evidence>
<evidence type="ECO:0000256" key="12">
    <source>
        <dbReference type="RuleBase" id="RU004169"/>
    </source>
</evidence>
<feature type="binding site" evidence="10">
    <location>
        <position position="219"/>
    </location>
    <ligand>
        <name>substrate</name>
    </ligand>
</feature>
<feature type="domain" description="Uroporphyrinogen decarboxylase (URO-D)" evidence="14">
    <location>
        <begin position="152"/>
        <end position="168"/>
    </location>
</feature>
<comment type="catalytic activity">
    <reaction evidence="10 11">
        <text>uroporphyrinogen III + 4 H(+) = coproporphyrinogen III + 4 CO2</text>
        <dbReference type="Rhea" id="RHEA:19865"/>
        <dbReference type="ChEBI" id="CHEBI:15378"/>
        <dbReference type="ChEBI" id="CHEBI:16526"/>
        <dbReference type="ChEBI" id="CHEBI:57308"/>
        <dbReference type="ChEBI" id="CHEBI:57309"/>
        <dbReference type="EC" id="4.1.1.37"/>
    </reaction>
</comment>
<dbReference type="PANTHER" id="PTHR21091">
    <property type="entry name" value="METHYLTETRAHYDROFOLATE:HOMOCYSTEINE METHYLTRANSFERASE RELATED"/>
    <property type="match status" value="1"/>
</dbReference>
<feature type="binding site" evidence="10">
    <location>
        <position position="89"/>
    </location>
    <ligand>
        <name>substrate</name>
    </ligand>
</feature>
<dbReference type="FunFam" id="3.20.20.210:FF:000008">
    <property type="entry name" value="Uroporphyrinogen decarboxylase"/>
    <property type="match status" value="1"/>
</dbReference>
<dbReference type="GO" id="GO:0006782">
    <property type="term" value="P:protoporphyrinogen IX biosynthetic process"/>
    <property type="evidence" value="ECO:0007669"/>
    <property type="project" value="UniProtKB-UniRule"/>
</dbReference>
<dbReference type="GO" id="GO:0004853">
    <property type="term" value="F:uroporphyrinogen decarboxylase activity"/>
    <property type="evidence" value="ECO:0007669"/>
    <property type="project" value="UniProtKB-UniRule"/>
</dbReference>
<organism evidence="15 16">
    <name type="scientific">Catellatospora methionotrophica</name>
    <dbReference type="NCBI Taxonomy" id="121620"/>
    <lineage>
        <taxon>Bacteria</taxon>
        <taxon>Bacillati</taxon>
        <taxon>Actinomycetota</taxon>
        <taxon>Actinomycetes</taxon>
        <taxon>Micromonosporales</taxon>
        <taxon>Micromonosporaceae</taxon>
        <taxon>Catellatospora</taxon>
    </lineage>
</organism>
<comment type="similarity">
    <text evidence="3 10 12">Belongs to the uroporphyrinogen decarboxylase family.</text>
</comment>
<dbReference type="InterPro" id="IPR006361">
    <property type="entry name" value="Uroporphyrinogen_deCO2ase_HemE"/>
</dbReference>
<keyword evidence="9 10" id="KW-0627">Porphyrin biosynthesis</keyword>
<dbReference type="SUPFAM" id="SSF51726">
    <property type="entry name" value="UROD/MetE-like"/>
    <property type="match status" value="1"/>
</dbReference>
<dbReference type="AlphaFoldDB" id="A0A8J3PGB6"/>
<feature type="binding site" evidence="10">
    <location>
        <begin position="40"/>
        <end position="44"/>
    </location>
    <ligand>
        <name>substrate</name>
    </ligand>
</feature>
<dbReference type="PROSITE" id="PS00906">
    <property type="entry name" value="UROD_1"/>
    <property type="match status" value="1"/>
</dbReference>
<dbReference type="HAMAP" id="MF_00218">
    <property type="entry name" value="URO_D"/>
    <property type="match status" value="1"/>
</dbReference>
<dbReference type="InterPro" id="IPR038071">
    <property type="entry name" value="UROD/MetE-like_sf"/>
</dbReference>
<gene>
    <name evidence="10 15" type="primary">hemE</name>
    <name evidence="15" type="ORF">Cme02nite_44590</name>
</gene>
<keyword evidence="6 10" id="KW-0963">Cytoplasm</keyword>
<evidence type="ECO:0000256" key="6">
    <source>
        <dbReference type="ARBA" id="ARBA00022490"/>
    </source>
</evidence>
<evidence type="ECO:0000256" key="10">
    <source>
        <dbReference type="HAMAP-Rule" id="MF_00218"/>
    </source>
</evidence>
<evidence type="ECO:0000259" key="13">
    <source>
        <dbReference type="PROSITE" id="PS00906"/>
    </source>
</evidence>
<proteinExistence type="inferred from homology"/>
<evidence type="ECO:0000259" key="14">
    <source>
        <dbReference type="PROSITE" id="PS00907"/>
    </source>
</evidence>
<protein>
    <recommendedName>
        <fullName evidence="5 10">Uroporphyrinogen decarboxylase</fullName>
        <shortName evidence="10">UPD</shortName>
        <shortName evidence="10">URO-D</shortName>
        <ecNumber evidence="5 10">4.1.1.37</ecNumber>
    </recommendedName>
</protein>
<keyword evidence="16" id="KW-1185">Reference proteome</keyword>
<dbReference type="CDD" id="cd00717">
    <property type="entry name" value="URO-D"/>
    <property type="match status" value="1"/>
</dbReference>
<dbReference type="EC" id="4.1.1.37" evidence="5 10"/>
<comment type="caution">
    <text evidence="15">The sequence shown here is derived from an EMBL/GenBank/DDBJ whole genome shotgun (WGS) entry which is preliminary data.</text>
</comment>
<evidence type="ECO:0000256" key="11">
    <source>
        <dbReference type="RuleBase" id="RU000554"/>
    </source>
</evidence>
<dbReference type="Gene3D" id="3.20.20.210">
    <property type="match status" value="1"/>
</dbReference>
<comment type="caution">
    <text evidence="10">Lacks conserved residue(s) required for the propagation of feature annotation.</text>
</comment>
<feature type="binding site" evidence="10">
    <location>
        <position position="332"/>
    </location>
    <ligand>
        <name>substrate</name>
    </ligand>
</feature>
<comment type="pathway">
    <text evidence="2 10 11">Porphyrin-containing compound metabolism; protoporphyrin-IX biosynthesis; coproporphyrinogen-III from 5-aminolevulinate: step 4/4.</text>
</comment>
<dbReference type="PROSITE" id="PS00907">
    <property type="entry name" value="UROD_2"/>
    <property type="match status" value="1"/>
</dbReference>
<accession>A0A8J3PGB6</accession>
<dbReference type="RefSeq" id="WP_166387630.1">
    <property type="nucleotide sequence ID" value="NZ_BAAATT010000010.1"/>
</dbReference>
<evidence type="ECO:0000256" key="8">
    <source>
        <dbReference type="ARBA" id="ARBA00023239"/>
    </source>
</evidence>
<evidence type="ECO:0000256" key="5">
    <source>
        <dbReference type="ARBA" id="ARBA00012288"/>
    </source>
</evidence>
<evidence type="ECO:0000256" key="3">
    <source>
        <dbReference type="ARBA" id="ARBA00009935"/>
    </source>
</evidence>
<sequence length="356" mass="38310">MAGMSSAEQTSPADRPTAGSAFVRACRGESVPHTPVWFMRQAGRSLPEYRELRAGVRMLESCRRPDLVTEITLQPVRRHGVDAAIFFSDIMVPLDAAGIDLDIVAGTGPVVAEPVRTLADLDRVRPLDPAAVSYVDEAVRLLTAELGATPLIGFAGAPFTLASYLVEGGPSRNHTQTKALMYGDPQLWHALLDRLADITLTFLRVQIAAGVSAVQLFDSWVGALSEADYREYVQPHSRKVLSGLADAGLPRIHFGVGTGLLLPAMAQAGADVVGVDWRTPLDQAAKLVPGHPVQGNLDPAVLFAPWEVVEREVRRVLAEGRNTPGHIFNLGHGVLPETDPTVLTRVVELVHTLSAR</sequence>